<dbReference type="OrthoDB" id="7411138at2"/>
<reference evidence="1 4" key="2">
    <citation type="submission" date="2019-12" db="EMBL/GenBank/DDBJ databases">
        <authorList>
            <person name="Zheng J."/>
        </authorList>
    </citation>
    <scope>NUCLEOTIDE SEQUENCE [LARGE SCALE GENOMIC DNA]</scope>
    <source>
        <strain evidence="1 4">DSM 27347</strain>
    </source>
</reference>
<evidence type="ECO:0000313" key="2">
    <source>
        <dbReference type="EMBL" id="SDF42299.1"/>
    </source>
</evidence>
<evidence type="ECO:0000313" key="3">
    <source>
        <dbReference type="Proteomes" id="UP000323502"/>
    </source>
</evidence>
<reference evidence="2 3" key="1">
    <citation type="submission" date="2016-10" db="EMBL/GenBank/DDBJ databases">
        <authorList>
            <person name="Varghese N."/>
            <person name="Submissions S."/>
        </authorList>
    </citation>
    <scope>NUCLEOTIDE SEQUENCE [LARGE SCALE GENOMIC DNA]</scope>
    <source>
        <strain evidence="2 3">S7-754</strain>
    </source>
</reference>
<proteinExistence type="predicted"/>
<dbReference type="Proteomes" id="UP000323502">
    <property type="component" value="Unassembled WGS sequence"/>
</dbReference>
<dbReference type="RefSeq" id="WP_149682227.1">
    <property type="nucleotide sequence ID" value="NZ_CP178397.1"/>
</dbReference>
<dbReference type="AlphaFoldDB" id="A0A1G7KZW9"/>
<accession>A0A1G7KZW9</accession>
<dbReference type="EMBL" id="WSUT01000005">
    <property type="protein sequence ID" value="MWC43517.1"/>
    <property type="molecule type" value="Genomic_DNA"/>
</dbReference>
<sequence length="68" mass="7520">MSNDAAFFRQQATIQRTAAGEATLTNVREQCERAAASWEVMASRAERTEKLRADREAKVQHAAVIAAE</sequence>
<evidence type="ECO:0000313" key="4">
    <source>
        <dbReference type="Proteomes" id="UP000436801"/>
    </source>
</evidence>
<protein>
    <submittedName>
        <fullName evidence="2">Uncharacterized protein</fullName>
    </submittedName>
</protein>
<gene>
    <name evidence="1" type="ORF">GQR91_07585</name>
    <name evidence="2" type="ORF">SAMN05216557_103307</name>
</gene>
<name>A0A1G7KZW9_9SPHN</name>
<dbReference type="Proteomes" id="UP000436801">
    <property type="component" value="Unassembled WGS sequence"/>
</dbReference>
<keyword evidence="3" id="KW-1185">Reference proteome</keyword>
<dbReference type="EMBL" id="FNBI01000003">
    <property type="protein sequence ID" value="SDF42299.1"/>
    <property type="molecule type" value="Genomic_DNA"/>
</dbReference>
<organism evidence="2 3">
    <name type="scientific">Sphingomonas carotinifaciens</name>
    <dbReference type="NCBI Taxonomy" id="1166323"/>
    <lineage>
        <taxon>Bacteria</taxon>
        <taxon>Pseudomonadati</taxon>
        <taxon>Pseudomonadota</taxon>
        <taxon>Alphaproteobacteria</taxon>
        <taxon>Sphingomonadales</taxon>
        <taxon>Sphingomonadaceae</taxon>
        <taxon>Sphingomonas</taxon>
    </lineage>
</organism>
<evidence type="ECO:0000313" key="1">
    <source>
        <dbReference type="EMBL" id="MWC43517.1"/>
    </source>
</evidence>